<gene>
    <name evidence="2" type="ORF">QW060_11660</name>
</gene>
<dbReference type="Pfam" id="PF00534">
    <property type="entry name" value="Glycos_transf_1"/>
    <property type="match status" value="1"/>
</dbReference>
<organism evidence="2 3">
    <name type="scientific">Paenimyroides ceti</name>
    <dbReference type="NCBI Taxonomy" id="395087"/>
    <lineage>
        <taxon>Bacteria</taxon>
        <taxon>Pseudomonadati</taxon>
        <taxon>Bacteroidota</taxon>
        <taxon>Flavobacteriia</taxon>
        <taxon>Flavobacteriales</taxon>
        <taxon>Flavobacteriaceae</taxon>
        <taxon>Paenimyroides</taxon>
    </lineage>
</organism>
<keyword evidence="3" id="KW-1185">Reference proteome</keyword>
<sequence>MKLFFITDARFFQTSDGKFYAGEFSFSNILWERYLSEFEEVYVIGRVFQIDNFENLNHLVSNVIILPIISFDSPLSYLLNKRTISQSIKKYFQKHTPDAVIIRGAGSLGYHVAKFCIKRKMAYGIEIIGDPYDVFAKGVIKHPLRPILRYLFTKFQKEAVYNAQSVIYVTKHTLQKRYPANDKAFSTFASDVFIENRINSVKKYPQNKTIKLLCIGSLEQMYKAPDIVLKAVSKLIKEGKDVQLTWLGHGKFREEMISLAESFQIDSNVNFLGSVSGKEVIDYLDKSDVFLLVSRTEGLPRAIVEAMARAVPCIGSNVGGIPELIHADLLVQVENEDDLSDKIELVMSSEAAYSKYSEYSIQRASEFDFSTLENRRKLFFKSVKK</sequence>
<evidence type="ECO:0000313" key="2">
    <source>
        <dbReference type="EMBL" id="MDN3707767.1"/>
    </source>
</evidence>
<comment type="caution">
    <text evidence="2">The sequence shown here is derived from an EMBL/GenBank/DDBJ whole genome shotgun (WGS) entry which is preliminary data.</text>
</comment>
<keyword evidence="2" id="KW-0808">Transferase</keyword>
<dbReference type="EMBL" id="JAUFQU010000001">
    <property type="protein sequence ID" value="MDN3707767.1"/>
    <property type="molecule type" value="Genomic_DNA"/>
</dbReference>
<keyword evidence="2" id="KW-0328">Glycosyltransferase</keyword>
<feature type="domain" description="Glycosyl transferase family 1" evidence="1">
    <location>
        <begin position="205"/>
        <end position="362"/>
    </location>
</feature>
<dbReference type="PANTHER" id="PTHR12526">
    <property type="entry name" value="GLYCOSYLTRANSFERASE"/>
    <property type="match status" value="1"/>
</dbReference>
<dbReference type="RefSeq" id="WP_290363724.1">
    <property type="nucleotide sequence ID" value="NZ_JAUFQU010000001.1"/>
</dbReference>
<reference evidence="3" key="1">
    <citation type="journal article" date="2019" name="Int. J. Syst. Evol. Microbiol.">
        <title>The Global Catalogue of Microorganisms (GCM) 10K type strain sequencing project: providing services to taxonomists for standard genome sequencing and annotation.</title>
        <authorList>
            <consortium name="The Broad Institute Genomics Platform"/>
            <consortium name="The Broad Institute Genome Sequencing Center for Infectious Disease"/>
            <person name="Wu L."/>
            <person name="Ma J."/>
        </authorList>
    </citation>
    <scope>NUCLEOTIDE SEQUENCE [LARGE SCALE GENOMIC DNA]</scope>
    <source>
        <strain evidence="3">CECT 7184</strain>
    </source>
</reference>
<evidence type="ECO:0000313" key="3">
    <source>
        <dbReference type="Proteomes" id="UP001242368"/>
    </source>
</evidence>
<evidence type="ECO:0000259" key="1">
    <source>
        <dbReference type="Pfam" id="PF00534"/>
    </source>
</evidence>
<dbReference type="Proteomes" id="UP001242368">
    <property type="component" value="Unassembled WGS sequence"/>
</dbReference>
<dbReference type="Gene3D" id="3.40.50.2000">
    <property type="entry name" value="Glycogen Phosphorylase B"/>
    <property type="match status" value="2"/>
</dbReference>
<dbReference type="PANTHER" id="PTHR12526:SF630">
    <property type="entry name" value="GLYCOSYLTRANSFERASE"/>
    <property type="match status" value="1"/>
</dbReference>
<dbReference type="GO" id="GO:0016757">
    <property type="term" value="F:glycosyltransferase activity"/>
    <property type="evidence" value="ECO:0007669"/>
    <property type="project" value="UniProtKB-KW"/>
</dbReference>
<dbReference type="InterPro" id="IPR001296">
    <property type="entry name" value="Glyco_trans_1"/>
</dbReference>
<name>A0ABT8CX82_9FLAO</name>
<protein>
    <submittedName>
        <fullName evidence="2">Glycosyltransferase</fullName>
        <ecNumber evidence="2">2.4.-.-</ecNumber>
    </submittedName>
</protein>
<accession>A0ABT8CX82</accession>
<proteinExistence type="predicted"/>
<dbReference type="SUPFAM" id="SSF53756">
    <property type="entry name" value="UDP-Glycosyltransferase/glycogen phosphorylase"/>
    <property type="match status" value="1"/>
</dbReference>
<dbReference type="EC" id="2.4.-.-" evidence="2"/>